<evidence type="ECO:0000256" key="4">
    <source>
        <dbReference type="SAM" id="Phobius"/>
    </source>
</evidence>
<sequence length="459" mass="48901">MEKQINSSRSDVSDSEQNESDFGTAVMDKEAQTTAVPGPLTAAAAELPQLEPPRSAEPIPDGGLQAWLIVLGATIVLVDTWGLINTFGVFQAYYEETLLKTSSASDISWIGSIQAALLCLVGLVSGPLFDAGYFRHTLIVGLFLIIFGMFMTSLCTVYWQFVLAQGICVGLGMGLTFLPSAAIISQYFSRHRALALGISSAGSPVAGIVFPIIFSRLEPVVGFGWATRVLAFILLALSVIPLVFMRTRIPPVGKTRALFDKTALTDWPYVTFVTAGFFSFLTLYVPFFYITVFATAHKITTPDFAPYLVTMLNVGSVFGRLVPNALADRYGSLNVLSICLIGSAAIGYGWLGIQNLAGAIVFALLYGALSGGVVSLVPSVIVSLAPDIRRVGVRMGMSFLLSGVALLIGTPIAGAIVGGYSDAEWKGTMAYAASGLLLAAILNTVARFLVYKKRGGWRA</sequence>
<evidence type="ECO:0000259" key="5">
    <source>
        <dbReference type="PROSITE" id="PS50850"/>
    </source>
</evidence>
<keyword evidence="4" id="KW-0472">Membrane</keyword>
<dbReference type="CDD" id="cd17352">
    <property type="entry name" value="MFS_MCT_SLC16"/>
    <property type="match status" value="1"/>
</dbReference>
<keyword evidence="4" id="KW-0812">Transmembrane</keyword>
<dbReference type="EMBL" id="JAUIQD010000001">
    <property type="protein sequence ID" value="KAK3363122.1"/>
    <property type="molecule type" value="Genomic_DNA"/>
</dbReference>
<keyword evidence="4" id="KW-1133">Transmembrane helix</keyword>
<dbReference type="InterPro" id="IPR036259">
    <property type="entry name" value="MFS_trans_sf"/>
</dbReference>
<feature type="compositionally biased region" description="Polar residues" evidence="3">
    <location>
        <begin position="1"/>
        <end position="10"/>
    </location>
</feature>
<dbReference type="PROSITE" id="PS50850">
    <property type="entry name" value="MFS"/>
    <property type="match status" value="1"/>
</dbReference>
<dbReference type="PANTHER" id="PTHR11360:SF234">
    <property type="entry name" value="MFS-TYPE TRANSPORTER DBAD-RELATED"/>
    <property type="match status" value="1"/>
</dbReference>
<reference evidence="6" key="2">
    <citation type="submission" date="2023-06" db="EMBL/GenBank/DDBJ databases">
        <authorList>
            <consortium name="Lawrence Berkeley National Laboratory"/>
            <person name="Haridas S."/>
            <person name="Hensen N."/>
            <person name="Bonometti L."/>
            <person name="Westerberg I."/>
            <person name="Brannstrom I.O."/>
            <person name="Guillou S."/>
            <person name="Cros-Aarteil S."/>
            <person name="Calhoun S."/>
            <person name="Kuo A."/>
            <person name="Mondo S."/>
            <person name="Pangilinan J."/>
            <person name="Riley R."/>
            <person name="Labutti K."/>
            <person name="Andreopoulos B."/>
            <person name="Lipzen A."/>
            <person name="Chen C."/>
            <person name="Yanf M."/>
            <person name="Daum C."/>
            <person name="Ng V."/>
            <person name="Clum A."/>
            <person name="Steindorff A."/>
            <person name="Ohm R."/>
            <person name="Martin F."/>
            <person name="Silar P."/>
            <person name="Natvig D."/>
            <person name="Lalanne C."/>
            <person name="Gautier V."/>
            <person name="Ament-Velasquez S.L."/>
            <person name="Kruys A."/>
            <person name="Hutchinson M.I."/>
            <person name="Powell A.J."/>
            <person name="Barry K."/>
            <person name="Miller A.N."/>
            <person name="Grigoriev I.V."/>
            <person name="Debuchy R."/>
            <person name="Gladieux P."/>
            <person name="Thoren M.H."/>
            <person name="Johannesson H."/>
        </authorList>
    </citation>
    <scope>NUCLEOTIDE SEQUENCE</scope>
    <source>
        <strain evidence="6">CBS 955.72</strain>
    </source>
</reference>
<dbReference type="Gene3D" id="1.20.1250.20">
    <property type="entry name" value="MFS general substrate transporter like domains"/>
    <property type="match status" value="2"/>
</dbReference>
<feature type="transmembrane region" description="Helical" evidence="4">
    <location>
        <begin position="334"/>
        <end position="353"/>
    </location>
</feature>
<evidence type="ECO:0000313" key="6">
    <source>
        <dbReference type="EMBL" id="KAK3363122.1"/>
    </source>
</evidence>
<accession>A0AAJ0MJW8</accession>
<dbReference type="AlphaFoldDB" id="A0AAJ0MJW8"/>
<feature type="region of interest" description="Disordered" evidence="3">
    <location>
        <begin position="1"/>
        <end position="29"/>
    </location>
</feature>
<dbReference type="InterPro" id="IPR011701">
    <property type="entry name" value="MFS"/>
</dbReference>
<feature type="transmembrane region" description="Helical" evidence="4">
    <location>
        <begin position="359"/>
        <end position="385"/>
    </location>
</feature>
<protein>
    <submittedName>
        <fullName evidence="6">Major facilitator superfamily domain-containing protein</fullName>
    </submittedName>
</protein>
<feature type="domain" description="Major facilitator superfamily (MFS) profile" evidence="5">
    <location>
        <begin position="268"/>
        <end position="459"/>
    </location>
</feature>
<reference evidence="6" key="1">
    <citation type="journal article" date="2023" name="Mol. Phylogenet. Evol.">
        <title>Genome-scale phylogeny and comparative genomics of the fungal order Sordariales.</title>
        <authorList>
            <person name="Hensen N."/>
            <person name="Bonometti L."/>
            <person name="Westerberg I."/>
            <person name="Brannstrom I.O."/>
            <person name="Guillou S."/>
            <person name="Cros-Aarteil S."/>
            <person name="Calhoun S."/>
            <person name="Haridas S."/>
            <person name="Kuo A."/>
            <person name="Mondo S."/>
            <person name="Pangilinan J."/>
            <person name="Riley R."/>
            <person name="LaButti K."/>
            <person name="Andreopoulos B."/>
            <person name="Lipzen A."/>
            <person name="Chen C."/>
            <person name="Yan M."/>
            <person name="Daum C."/>
            <person name="Ng V."/>
            <person name="Clum A."/>
            <person name="Steindorff A."/>
            <person name="Ohm R.A."/>
            <person name="Martin F."/>
            <person name="Silar P."/>
            <person name="Natvig D.O."/>
            <person name="Lalanne C."/>
            <person name="Gautier V."/>
            <person name="Ament-Velasquez S.L."/>
            <person name="Kruys A."/>
            <person name="Hutchinson M.I."/>
            <person name="Powell A.J."/>
            <person name="Barry K."/>
            <person name="Miller A.N."/>
            <person name="Grigoriev I.V."/>
            <person name="Debuchy R."/>
            <person name="Gladieux P."/>
            <person name="Hiltunen Thoren M."/>
            <person name="Johannesson H."/>
        </authorList>
    </citation>
    <scope>NUCLEOTIDE SEQUENCE</scope>
    <source>
        <strain evidence="6">CBS 955.72</strain>
    </source>
</reference>
<dbReference type="PANTHER" id="PTHR11360">
    <property type="entry name" value="MONOCARBOXYLATE TRANSPORTER"/>
    <property type="match status" value="1"/>
</dbReference>
<feature type="transmembrane region" description="Helical" evidence="4">
    <location>
        <begin position="64"/>
        <end position="87"/>
    </location>
</feature>
<dbReference type="Pfam" id="PF07690">
    <property type="entry name" value="MFS_1"/>
    <property type="match status" value="1"/>
</dbReference>
<dbReference type="GO" id="GO:0016020">
    <property type="term" value="C:membrane"/>
    <property type="evidence" value="ECO:0007669"/>
    <property type="project" value="UniProtKB-SubCell"/>
</dbReference>
<dbReference type="InterPro" id="IPR020846">
    <property type="entry name" value="MFS_dom"/>
</dbReference>
<feature type="transmembrane region" description="Helical" evidence="4">
    <location>
        <begin position="397"/>
        <end position="417"/>
    </location>
</feature>
<dbReference type="SUPFAM" id="SSF103473">
    <property type="entry name" value="MFS general substrate transporter"/>
    <property type="match status" value="1"/>
</dbReference>
<dbReference type="GO" id="GO:0022857">
    <property type="term" value="F:transmembrane transporter activity"/>
    <property type="evidence" value="ECO:0007669"/>
    <property type="project" value="InterPro"/>
</dbReference>
<feature type="transmembrane region" description="Helical" evidence="4">
    <location>
        <begin position="133"/>
        <end position="151"/>
    </location>
</feature>
<proteinExistence type="inferred from homology"/>
<comment type="subcellular location">
    <subcellularLocation>
        <location evidence="1">Membrane</location>
        <topology evidence="1">Multi-pass membrane protein</topology>
    </subcellularLocation>
</comment>
<organism evidence="6 7">
    <name type="scientific">Lasiosphaeria hispida</name>
    <dbReference type="NCBI Taxonomy" id="260671"/>
    <lineage>
        <taxon>Eukaryota</taxon>
        <taxon>Fungi</taxon>
        <taxon>Dikarya</taxon>
        <taxon>Ascomycota</taxon>
        <taxon>Pezizomycotina</taxon>
        <taxon>Sordariomycetes</taxon>
        <taxon>Sordariomycetidae</taxon>
        <taxon>Sordariales</taxon>
        <taxon>Lasiosphaeriaceae</taxon>
        <taxon>Lasiosphaeria</taxon>
    </lineage>
</organism>
<comment type="caution">
    <text evidence="6">The sequence shown here is derived from an EMBL/GenBank/DDBJ whole genome shotgun (WGS) entry which is preliminary data.</text>
</comment>
<feature type="transmembrane region" description="Helical" evidence="4">
    <location>
        <begin position="304"/>
        <end position="322"/>
    </location>
</feature>
<name>A0AAJ0MJW8_9PEZI</name>
<evidence type="ECO:0000256" key="3">
    <source>
        <dbReference type="SAM" id="MobiDB-lite"/>
    </source>
</evidence>
<feature type="transmembrane region" description="Helical" evidence="4">
    <location>
        <begin position="266"/>
        <end position="292"/>
    </location>
</feature>
<evidence type="ECO:0000313" key="7">
    <source>
        <dbReference type="Proteomes" id="UP001275084"/>
    </source>
</evidence>
<feature type="transmembrane region" description="Helical" evidence="4">
    <location>
        <begin position="157"/>
        <end position="181"/>
    </location>
</feature>
<evidence type="ECO:0000256" key="2">
    <source>
        <dbReference type="ARBA" id="ARBA00006727"/>
    </source>
</evidence>
<gene>
    <name evidence="6" type="ORF">B0T25DRAFT_31242</name>
</gene>
<comment type="similarity">
    <text evidence="2">Belongs to the major facilitator superfamily. Monocarboxylate porter (TC 2.A.1.13) family.</text>
</comment>
<feature type="transmembrane region" description="Helical" evidence="4">
    <location>
        <begin position="193"/>
        <end position="213"/>
    </location>
</feature>
<feature type="transmembrane region" description="Helical" evidence="4">
    <location>
        <begin position="225"/>
        <end position="245"/>
    </location>
</feature>
<evidence type="ECO:0000256" key="1">
    <source>
        <dbReference type="ARBA" id="ARBA00004141"/>
    </source>
</evidence>
<dbReference type="Proteomes" id="UP001275084">
    <property type="component" value="Unassembled WGS sequence"/>
</dbReference>
<keyword evidence="7" id="KW-1185">Reference proteome</keyword>
<feature type="transmembrane region" description="Helical" evidence="4">
    <location>
        <begin position="107"/>
        <end position="126"/>
    </location>
</feature>
<feature type="transmembrane region" description="Helical" evidence="4">
    <location>
        <begin position="429"/>
        <end position="450"/>
    </location>
</feature>
<dbReference type="InterPro" id="IPR050327">
    <property type="entry name" value="Proton-linked_MCT"/>
</dbReference>